<dbReference type="Proteomes" id="UP000325313">
    <property type="component" value="Unassembled WGS sequence"/>
</dbReference>
<evidence type="ECO:0000313" key="2">
    <source>
        <dbReference type="EMBL" id="KAA1076182.1"/>
    </source>
</evidence>
<name>A0A5B0MHN9_PUCGR</name>
<gene>
    <name evidence="3" type="ORF">PGTUg99_028079</name>
    <name evidence="2" type="ORF">PGTUg99_036815</name>
</gene>
<dbReference type="AlphaFoldDB" id="A0A5B0MHN9"/>
<sequence length="86" mass="9282">MNSCGHAERPMATSTWASAQLQRGQSPPAARGINKAPHISAAQSQAVAEHFMGKTKLLGIGFDPRRCQKAAIVWSEVLTDRRLLLG</sequence>
<feature type="region of interest" description="Disordered" evidence="1">
    <location>
        <begin position="1"/>
        <end position="38"/>
    </location>
</feature>
<feature type="compositionally biased region" description="Polar residues" evidence="1">
    <location>
        <begin position="12"/>
        <end position="25"/>
    </location>
</feature>
<evidence type="ECO:0000313" key="3">
    <source>
        <dbReference type="EMBL" id="KAA1138893.1"/>
    </source>
</evidence>
<accession>A0A5B0MHN9</accession>
<dbReference type="EMBL" id="VDEP01000471">
    <property type="protein sequence ID" value="KAA1076182.1"/>
    <property type="molecule type" value="Genomic_DNA"/>
</dbReference>
<protein>
    <submittedName>
        <fullName evidence="2">Uncharacterized protein</fullName>
    </submittedName>
</protein>
<proteinExistence type="predicted"/>
<reference evidence="2 4" key="1">
    <citation type="submission" date="2019-05" db="EMBL/GenBank/DDBJ databases">
        <title>Emergence of the Ug99 lineage of the wheat stem rust pathogen through somatic hybridization.</title>
        <authorList>
            <person name="Li F."/>
            <person name="Upadhyaya N.M."/>
            <person name="Sperschneider J."/>
            <person name="Matny O."/>
            <person name="Nguyen-Phuc H."/>
            <person name="Mago R."/>
            <person name="Raley C."/>
            <person name="Miller M.E."/>
            <person name="Silverstein K.A.T."/>
            <person name="Henningsen E."/>
            <person name="Hirsch C.D."/>
            <person name="Visser B."/>
            <person name="Pretorius Z.A."/>
            <person name="Steffenson B.J."/>
            <person name="Schwessinger B."/>
            <person name="Dodds P.N."/>
            <person name="Figueroa M."/>
        </authorList>
    </citation>
    <scope>NUCLEOTIDE SEQUENCE [LARGE SCALE GENOMIC DNA]</scope>
    <source>
        <strain evidence="2 4">Ug99</strain>
    </source>
</reference>
<organism evidence="2 4">
    <name type="scientific">Puccinia graminis f. sp. tritici</name>
    <dbReference type="NCBI Taxonomy" id="56615"/>
    <lineage>
        <taxon>Eukaryota</taxon>
        <taxon>Fungi</taxon>
        <taxon>Dikarya</taxon>
        <taxon>Basidiomycota</taxon>
        <taxon>Pucciniomycotina</taxon>
        <taxon>Pucciniomycetes</taxon>
        <taxon>Pucciniales</taxon>
        <taxon>Pucciniaceae</taxon>
        <taxon>Puccinia</taxon>
    </lineage>
</organism>
<evidence type="ECO:0000313" key="4">
    <source>
        <dbReference type="Proteomes" id="UP000325313"/>
    </source>
</evidence>
<dbReference type="EMBL" id="VDEP01000001">
    <property type="protein sequence ID" value="KAA1138893.1"/>
    <property type="molecule type" value="Genomic_DNA"/>
</dbReference>
<evidence type="ECO:0000256" key="1">
    <source>
        <dbReference type="SAM" id="MobiDB-lite"/>
    </source>
</evidence>
<comment type="caution">
    <text evidence="2">The sequence shown here is derived from an EMBL/GenBank/DDBJ whole genome shotgun (WGS) entry which is preliminary data.</text>
</comment>